<dbReference type="EMBL" id="CAJEWN010001744">
    <property type="protein sequence ID" value="CAD2199762.1"/>
    <property type="molecule type" value="Genomic_DNA"/>
</dbReference>
<dbReference type="Gene3D" id="3.30.710.10">
    <property type="entry name" value="Potassium Channel Kv1.1, Chain A"/>
    <property type="match status" value="2"/>
</dbReference>
<dbReference type="InterPro" id="IPR000210">
    <property type="entry name" value="BTB/POZ_dom"/>
</dbReference>
<organism evidence="2 3">
    <name type="scientific">Meloidogyne enterolobii</name>
    <name type="common">Root-knot nematode worm</name>
    <name type="synonym">Meloidogyne mayaguensis</name>
    <dbReference type="NCBI Taxonomy" id="390850"/>
    <lineage>
        <taxon>Eukaryota</taxon>
        <taxon>Metazoa</taxon>
        <taxon>Ecdysozoa</taxon>
        <taxon>Nematoda</taxon>
        <taxon>Chromadorea</taxon>
        <taxon>Rhabditida</taxon>
        <taxon>Tylenchina</taxon>
        <taxon>Tylenchomorpha</taxon>
        <taxon>Tylenchoidea</taxon>
        <taxon>Meloidogynidae</taxon>
        <taxon>Meloidogyninae</taxon>
        <taxon>Meloidogyne</taxon>
    </lineage>
</organism>
<dbReference type="CDD" id="cd18186">
    <property type="entry name" value="BTB_POZ_ZBTB_KLHL-like"/>
    <property type="match status" value="2"/>
</dbReference>
<comment type="caution">
    <text evidence="2">The sequence shown here is derived from an EMBL/GenBank/DDBJ whole genome shotgun (WGS) entry which is preliminary data.</text>
</comment>
<dbReference type="AlphaFoldDB" id="A0A6V7XKJ1"/>
<dbReference type="Pfam" id="PF00651">
    <property type="entry name" value="BTB"/>
    <property type="match status" value="2"/>
</dbReference>
<gene>
    <name evidence="2" type="ORF">MENT_LOCUS53181</name>
</gene>
<dbReference type="SMART" id="SM00225">
    <property type="entry name" value="BTB"/>
    <property type="match status" value="2"/>
</dbReference>
<feature type="domain" description="BTB" evidence="1">
    <location>
        <begin position="155"/>
        <end position="224"/>
    </location>
</feature>
<dbReference type="OrthoDB" id="25620at2759"/>
<dbReference type="Proteomes" id="UP000580250">
    <property type="component" value="Unassembled WGS sequence"/>
</dbReference>
<dbReference type="SUPFAM" id="SSF54695">
    <property type="entry name" value="POZ domain"/>
    <property type="match status" value="2"/>
</dbReference>
<dbReference type="InterPro" id="IPR011333">
    <property type="entry name" value="SKP1/BTB/POZ_sf"/>
</dbReference>
<dbReference type="PANTHER" id="PTHR24413">
    <property type="entry name" value="SPECKLE-TYPE POZ PROTEIN"/>
    <property type="match status" value="1"/>
</dbReference>
<accession>A0A6V7XKJ1</accession>
<evidence type="ECO:0000313" key="3">
    <source>
        <dbReference type="Proteomes" id="UP000580250"/>
    </source>
</evidence>
<name>A0A6V7XKJ1_MELEN</name>
<protein>
    <recommendedName>
        <fullName evidence="1">BTB domain-containing protein</fullName>
    </recommendedName>
</protein>
<evidence type="ECO:0000259" key="1">
    <source>
        <dbReference type="PROSITE" id="PS50097"/>
    </source>
</evidence>
<reference evidence="2 3" key="1">
    <citation type="submission" date="2020-08" db="EMBL/GenBank/DDBJ databases">
        <authorList>
            <person name="Koutsovoulos G."/>
            <person name="Danchin GJ E."/>
        </authorList>
    </citation>
    <scope>NUCLEOTIDE SEQUENCE [LARGE SCALE GENOMIC DNA]</scope>
</reference>
<sequence length="738" mass="86420">MFAQELVPLEPLRTEANLIIDNFASVHRNVFAYGVILSKKWDFHDLKFSLCVEPEDNGKVKIWLNKIALNKYTHVDYEIVAVKGYGNDAERVLISKSDYSLEDEEKLGLKVLEFGGLLANDGSLHLGCFVKIVTFNLNADIQKKYKELFEQERYSDYKIHVIGETENEVEVINVHKNILSCYDIFRGKFRREPTQNHMRISNSSPQAVRCFLLYLYCGHIEIDLWDRYCWEILMLADEFVIENLRNNAESYLASKIANTGVIIELCRVLDTIDLDAIEFPIILDACRRFIEEHPEKVDNDFWAEIRTWPTVFGLLGGQKKSSKMDNPKGISSKMDKKWINISKMNKLYTSDTFNTAKEKKYKYLWKYITNDPFRNRLVNLRQIYEAVQPGIKTQLISSRFPGFHEVAWELVIEIHKIKNYEEKETVNIWLRQVGPCAIDDFNCRNPFAKNYVTNTKYKIYVIKDNNFTIISRSKNKLEDQQQIGYVQVLLDDVLSKAGAWFPNFKLLEGLQLYCEVKLVYLDSLEILQKKYASMFYNNKFTDCVFKIGDKTIKAHRCVLVQSSEVFKKMFGDTGMIEATTGEVTITDATPECFRQFLSYLYTAKIFKYTFKKYVEDLFSLAHKYQVETLQYECERYMASLLKAETFLKYCGIISFYGARTLEIACKDYCLINKETFFDSKEWKDVKDTYPELASKFTKFVDNDGIYGDDYESYKYVKCENRDGTVVNVMKMPDDRWYN</sequence>
<feature type="domain" description="BTB" evidence="1">
    <location>
        <begin position="541"/>
        <end position="605"/>
    </location>
</feature>
<dbReference type="PROSITE" id="PS50097">
    <property type="entry name" value="BTB"/>
    <property type="match status" value="2"/>
</dbReference>
<proteinExistence type="predicted"/>
<evidence type="ECO:0000313" key="2">
    <source>
        <dbReference type="EMBL" id="CAD2199762.1"/>
    </source>
</evidence>